<dbReference type="GO" id="GO:0005886">
    <property type="term" value="C:plasma membrane"/>
    <property type="evidence" value="ECO:0007669"/>
    <property type="project" value="TreeGrafter"/>
</dbReference>
<feature type="compositionally biased region" description="Low complexity" evidence="5">
    <location>
        <begin position="180"/>
        <end position="190"/>
    </location>
</feature>
<dbReference type="InterPro" id="IPR003689">
    <property type="entry name" value="ZIP"/>
</dbReference>
<protein>
    <recommendedName>
        <fullName evidence="9">Zinc/iron permease</fullName>
    </recommendedName>
</protein>
<feature type="transmembrane region" description="Helical" evidence="6">
    <location>
        <begin position="292"/>
        <end position="311"/>
    </location>
</feature>
<name>A0A9P8CVY6_MORAP</name>
<dbReference type="PANTHER" id="PTHR11040">
    <property type="entry name" value="ZINC/IRON TRANSPORTER"/>
    <property type="match status" value="1"/>
</dbReference>
<feature type="transmembrane region" description="Helical" evidence="6">
    <location>
        <begin position="425"/>
        <end position="444"/>
    </location>
</feature>
<dbReference type="PANTHER" id="PTHR11040:SF44">
    <property type="entry name" value="PROTEIN ZNTC-RELATED"/>
    <property type="match status" value="1"/>
</dbReference>
<dbReference type="GO" id="GO:0005385">
    <property type="term" value="F:zinc ion transmembrane transporter activity"/>
    <property type="evidence" value="ECO:0007669"/>
    <property type="project" value="TreeGrafter"/>
</dbReference>
<reference evidence="7" key="1">
    <citation type="submission" date="2021-07" db="EMBL/GenBank/DDBJ databases">
        <title>Draft genome of Mortierella alpina, strain LL118, isolated from an aspen leaf litter sample.</title>
        <authorList>
            <person name="Yang S."/>
            <person name="Vinatzer B.A."/>
        </authorList>
    </citation>
    <scope>NUCLEOTIDE SEQUENCE</scope>
    <source>
        <strain evidence="7">LL118</strain>
    </source>
</reference>
<feature type="region of interest" description="Disordered" evidence="5">
    <location>
        <begin position="172"/>
        <end position="225"/>
    </location>
</feature>
<comment type="subcellular location">
    <subcellularLocation>
        <location evidence="1">Membrane</location>
        <topology evidence="1">Multi-pass membrane protein</topology>
    </subcellularLocation>
</comment>
<organism evidence="7 8">
    <name type="scientific">Mortierella alpina</name>
    <name type="common">Oleaginous fungus</name>
    <name type="synonym">Mortierella renispora</name>
    <dbReference type="NCBI Taxonomy" id="64518"/>
    <lineage>
        <taxon>Eukaryota</taxon>
        <taxon>Fungi</taxon>
        <taxon>Fungi incertae sedis</taxon>
        <taxon>Mucoromycota</taxon>
        <taxon>Mortierellomycotina</taxon>
        <taxon>Mortierellomycetes</taxon>
        <taxon>Mortierellales</taxon>
        <taxon>Mortierellaceae</taxon>
        <taxon>Mortierella</taxon>
    </lineage>
</organism>
<feature type="transmembrane region" description="Helical" evidence="6">
    <location>
        <begin position="61"/>
        <end position="82"/>
    </location>
</feature>
<evidence type="ECO:0000256" key="2">
    <source>
        <dbReference type="ARBA" id="ARBA00022692"/>
    </source>
</evidence>
<accession>A0A9P8CVY6</accession>
<dbReference type="Pfam" id="PF02535">
    <property type="entry name" value="Zip"/>
    <property type="match status" value="1"/>
</dbReference>
<dbReference type="EMBL" id="JAIFTL010000200">
    <property type="protein sequence ID" value="KAG9321517.1"/>
    <property type="molecule type" value="Genomic_DNA"/>
</dbReference>
<gene>
    <name evidence="7" type="ORF">KVV02_001950</name>
</gene>
<evidence type="ECO:0000256" key="1">
    <source>
        <dbReference type="ARBA" id="ARBA00004141"/>
    </source>
</evidence>
<evidence type="ECO:0000313" key="8">
    <source>
        <dbReference type="Proteomes" id="UP000717515"/>
    </source>
</evidence>
<comment type="caution">
    <text evidence="7">The sequence shown here is derived from an EMBL/GenBank/DDBJ whole genome shotgun (WGS) entry which is preliminary data.</text>
</comment>
<dbReference type="Proteomes" id="UP000717515">
    <property type="component" value="Unassembled WGS sequence"/>
</dbReference>
<feature type="transmembrane region" description="Helical" evidence="6">
    <location>
        <begin position="27"/>
        <end position="49"/>
    </location>
</feature>
<evidence type="ECO:0008006" key="9">
    <source>
        <dbReference type="Google" id="ProtNLM"/>
    </source>
</evidence>
<evidence type="ECO:0000256" key="6">
    <source>
        <dbReference type="SAM" id="Phobius"/>
    </source>
</evidence>
<feature type="transmembrane region" description="Helical" evidence="6">
    <location>
        <begin position="351"/>
        <end position="371"/>
    </location>
</feature>
<keyword evidence="4 6" id="KW-0472">Membrane</keyword>
<keyword evidence="3 6" id="KW-1133">Transmembrane helix</keyword>
<dbReference type="AlphaFoldDB" id="A0A9P8CVY6"/>
<evidence type="ECO:0000256" key="4">
    <source>
        <dbReference type="ARBA" id="ARBA00023136"/>
    </source>
</evidence>
<evidence type="ECO:0000313" key="7">
    <source>
        <dbReference type="EMBL" id="KAG9321517.1"/>
    </source>
</evidence>
<feature type="transmembrane region" description="Helical" evidence="6">
    <location>
        <begin position="317"/>
        <end position="339"/>
    </location>
</feature>
<feature type="region of interest" description="Disordered" evidence="5">
    <location>
        <begin position="238"/>
        <end position="263"/>
    </location>
</feature>
<proteinExistence type="predicted"/>
<sequence length="445" mass="47870">MIKPALAIFMSECRELPATEVSYSRHLHLAGVIVILAASTLGVFMPVIATRFHSLRIPSHVLTLGKQFGTGVILATAFIHMLPTAMSNLSSPCLGPTFSQNYQSLGGLLVLSASLVMHWIEFMAMEHTQARMLEAANARGLTKEQSERIHLDLGGLGATGVAAAPCPGQTRTVQEETPCRRSSCSSVSSCRLDHHDFSDDDEESRMILSPSHGPADEGSLITQGPRLSQATSYGTIARDSTQPQNTHDSHHHRQASSASRNGRHHHHVLEVGHSHAHGLELLDVSQRRISTYILEAGVASHSIVIGVALGVSSDAEFTGLLLALVFHQFFEGFALGARIAELDFESTMNHYLLALVFSLTTPIGAALGIVISSSYDPRSVAALLTEGILDAISTGILLYMGYVNLLAVEFNLSGEIRRESSKIKAMCFLALWTGVAVMAIVGIYA</sequence>
<evidence type="ECO:0000256" key="5">
    <source>
        <dbReference type="SAM" id="MobiDB-lite"/>
    </source>
</evidence>
<feature type="transmembrane region" description="Helical" evidence="6">
    <location>
        <begin position="102"/>
        <end position="122"/>
    </location>
</feature>
<evidence type="ECO:0000256" key="3">
    <source>
        <dbReference type="ARBA" id="ARBA00022989"/>
    </source>
</evidence>
<keyword evidence="2 6" id="KW-0812">Transmembrane</keyword>
<feature type="transmembrane region" description="Helical" evidence="6">
    <location>
        <begin position="391"/>
        <end position="413"/>
    </location>
</feature>